<dbReference type="EMBL" id="GIFC01010931">
    <property type="protein sequence ID" value="MXU93014.1"/>
    <property type="molecule type" value="Transcribed_RNA"/>
</dbReference>
<sequence length="140" mass="15850">MFFREGEETASRLLRLAALRERSEGRRKLGLLTSRPILTSISKNTAIHSRYRPTSSAVGIAASRLHLLHCFSEIQISVHHPFKPYLLATIFFTVKLLTLANILSCLITSANPLAHMEPIETFANTVIFFWISYKQSFTSI</sequence>
<protein>
    <submittedName>
        <fullName evidence="1">Uncharacterized protein</fullName>
    </submittedName>
</protein>
<name>A0A6B0UTY0_IXORI</name>
<reference evidence="1" key="1">
    <citation type="submission" date="2019-12" db="EMBL/GenBank/DDBJ databases">
        <title>An insight into the sialome of adult female Ixodes ricinus ticks feeding for 6 days.</title>
        <authorList>
            <person name="Perner J."/>
            <person name="Ribeiro J.M.C."/>
        </authorList>
    </citation>
    <scope>NUCLEOTIDE SEQUENCE</scope>
    <source>
        <strain evidence="1">Semi-engorged</strain>
        <tissue evidence="1">Salivary glands</tissue>
    </source>
</reference>
<proteinExistence type="predicted"/>
<dbReference type="AlphaFoldDB" id="A0A6B0UTY0"/>
<evidence type="ECO:0000313" key="1">
    <source>
        <dbReference type="EMBL" id="MXU93014.1"/>
    </source>
</evidence>
<accession>A0A6B0UTY0</accession>
<organism evidence="1">
    <name type="scientific">Ixodes ricinus</name>
    <name type="common">Common tick</name>
    <name type="synonym">Acarus ricinus</name>
    <dbReference type="NCBI Taxonomy" id="34613"/>
    <lineage>
        <taxon>Eukaryota</taxon>
        <taxon>Metazoa</taxon>
        <taxon>Ecdysozoa</taxon>
        <taxon>Arthropoda</taxon>
        <taxon>Chelicerata</taxon>
        <taxon>Arachnida</taxon>
        <taxon>Acari</taxon>
        <taxon>Parasitiformes</taxon>
        <taxon>Ixodida</taxon>
        <taxon>Ixodoidea</taxon>
        <taxon>Ixodidae</taxon>
        <taxon>Ixodinae</taxon>
        <taxon>Ixodes</taxon>
    </lineage>
</organism>